<dbReference type="GO" id="GO:0047443">
    <property type="term" value="F:4-hydroxy-4-methyl-2-oxoglutarate aldolase activity"/>
    <property type="evidence" value="ECO:0007669"/>
    <property type="project" value="UniProtKB-EC"/>
</dbReference>
<evidence type="ECO:0000256" key="2">
    <source>
        <dbReference type="ARBA" id="ARBA00001968"/>
    </source>
</evidence>
<evidence type="ECO:0000256" key="9">
    <source>
        <dbReference type="ARBA" id="ARBA00029596"/>
    </source>
</evidence>
<evidence type="ECO:0000256" key="3">
    <source>
        <dbReference type="ARBA" id="ARBA00008621"/>
    </source>
</evidence>
<proteinExistence type="inferred from homology"/>
<keyword evidence="13" id="KW-0479">Metal-binding</keyword>
<comment type="similarity">
    <text evidence="3">Belongs to the class II aldolase/RraA-like family.</text>
</comment>
<evidence type="ECO:0000256" key="11">
    <source>
        <dbReference type="ARBA" id="ARBA00032305"/>
    </source>
</evidence>
<protein>
    <recommendedName>
        <fullName evidence="7">Putative 4-hydroxy-4-methyl-2-oxoglutarate aldolase</fullName>
        <ecNumber evidence="6">4.1.1.112</ecNumber>
        <ecNumber evidence="5">4.1.3.17</ecNumber>
    </recommendedName>
    <alternativeName>
        <fullName evidence="11">Oxaloacetate decarboxylase</fullName>
    </alternativeName>
    <alternativeName>
        <fullName evidence="9">Regulator of ribonuclease activity homolog</fullName>
    </alternativeName>
    <alternativeName>
        <fullName evidence="10">RraA-like protein</fullName>
    </alternativeName>
</protein>
<dbReference type="EC" id="4.1.1.112" evidence="6"/>
<keyword evidence="14" id="KW-0808">Transferase</keyword>
<dbReference type="PANTHER" id="PTHR33254:SF4">
    <property type="entry name" value="4-HYDROXY-4-METHYL-2-OXOGLUTARATE ALDOLASE 3-RELATED"/>
    <property type="match status" value="1"/>
</dbReference>
<dbReference type="Proteomes" id="UP000377595">
    <property type="component" value="Unassembled WGS sequence"/>
</dbReference>
<dbReference type="AlphaFoldDB" id="A0A5M3XCL2"/>
<dbReference type="CDD" id="cd16841">
    <property type="entry name" value="RraA_family"/>
    <property type="match status" value="1"/>
</dbReference>
<dbReference type="EMBL" id="BLAF01000004">
    <property type="protein sequence ID" value="GES17251.1"/>
    <property type="molecule type" value="Genomic_DNA"/>
</dbReference>
<comment type="cofactor">
    <cofactor evidence="2">
        <name>a divalent metal cation</name>
        <dbReference type="ChEBI" id="CHEBI:60240"/>
    </cofactor>
</comment>
<comment type="subunit">
    <text evidence="4">Homotrimer.</text>
</comment>
<dbReference type="InterPro" id="IPR036704">
    <property type="entry name" value="RraA/RraA-like_sf"/>
</dbReference>
<dbReference type="RefSeq" id="WP_155342446.1">
    <property type="nucleotide sequence ID" value="NZ_BAAAHM010000001.1"/>
</dbReference>
<dbReference type="InterPro" id="IPR005493">
    <property type="entry name" value="RraA/RraA-like"/>
</dbReference>
<evidence type="ECO:0000256" key="1">
    <source>
        <dbReference type="ARBA" id="ARBA00001342"/>
    </source>
</evidence>
<evidence type="ECO:0000256" key="8">
    <source>
        <dbReference type="ARBA" id="ARBA00025046"/>
    </source>
</evidence>
<evidence type="ECO:0000313" key="14">
    <source>
        <dbReference type="EMBL" id="GES17251.1"/>
    </source>
</evidence>
<evidence type="ECO:0000256" key="4">
    <source>
        <dbReference type="ARBA" id="ARBA00011233"/>
    </source>
</evidence>
<comment type="caution">
    <text evidence="14">The sequence shown here is derived from an EMBL/GenBank/DDBJ whole genome shotgun (WGS) entry which is preliminary data.</text>
</comment>
<dbReference type="Gene3D" id="3.50.30.40">
    <property type="entry name" value="Ribonuclease E inhibitor RraA/RraA-like"/>
    <property type="match status" value="1"/>
</dbReference>
<comment type="function">
    <text evidence="8">Catalyzes the aldol cleavage of 4-hydroxy-4-methyl-2-oxoglutarate (HMG) into 2 molecules of pyruvate. Also contains a secondary oxaloacetate (OAA) decarboxylase activity due to the common pyruvate enolate transition state formed following C-C bond cleavage in the retro-aldol and decarboxylation reactions.</text>
</comment>
<feature type="binding site" evidence="13">
    <location>
        <position position="121"/>
    </location>
    <ligand>
        <name>substrate</name>
    </ligand>
</feature>
<evidence type="ECO:0000256" key="10">
    <source>
        <dbReference type="ARBA" id="ARBA00030169"/>
    </source>
</evidence>
<feature type="binding site" evidence="13">
    <location>
        <begin position="99"/>
        <end position="102"/>
    </location>
    <ligand>
        <name>substrate</name>
    </ligand>
</feature>
<evidence type="ECO:0000313" key="15">
    <source>
        <dbReference type="Proteomes" id="UP000377595"/>
    </source>
</evidence>
<dbReference type="PANTHER" id="PTHR33254">
    <property type="entry name" value="4-HYDROXY-4-METHYL-2-OXOGLUTARATE ALDOLASE 3-RELATED"/>
    <property type="match status" value="1"/>
</dbReference>
<comment type="catalytic activity">
    <reaction evidence="1">
        <text>4-hydroxy-4-methyl-2-oxoglutarate = 2 pyruvate</text>
        <dbReference type="Rhea" id="RHEA:22748"/>
        <dbReference type="ChEBI" id="CHEBI:15361"/>
        <dbReference type="ChEBI" id="CHEBI:58276"/>
        <dbReference type="EC" id="4.1.3.17"/>
    </reaction>
</comment>
<accession>A0A5M3XCL2</accession>
<evidence type="ECO:0000256" key="13">
    <source>
        <dbReference type="PIRSR" id="PIRSR605493-1"/>
    </source>
</evidence>
<evidence type="ECO:0000256" key="12">
    <source>
        <dbReference type="ARBA" id="ARBA00047973"/>
    </source>
</evidence>
<evidence type="ECO:0000256" key="6">
    <source>
        <dbReference type="ARBA" id="ARBA00012947"/>
    </source>
</evidence>
<keyword evidence="14" id="KW-0489">Methyltransferase</keyword>
<dbReference type="GO" id="GO:0032259">
    <property type="term" value="P:methylation"/>
    <property type="evidence" value="ECO:0007669"/>
    <property type="project" value="UniProtKB-KW"/>
</dbReference>
<sequence length="230" mass="24007">MSIGFQVRERLVAATPQQAEMFRDLPVSTISDSMHRMHAGCARLAMLNVDLTTKLTGVALTVRTRPGDNLLVHKALTMISPGDVLVIDAGGDTTNAVIGEIMLRAAVRAGLAGLVVDGAIRDSASLRTGTVPVFARGVTHRGPYKDGPGEINVPVQVGGLLVHPGDVVVGDADGLIAVPLDHLDEIHAVAAGRASAEEIALERAATGDRDTTWIDRRLTAQGYQAAGSLG</sequence>
<reference evidence="14 15" key="1">
    <citation type="submission" date="2019-10" db="EMBL/GenBank/DDBJ databases">
        <title>Whole genome shotgun sequence of Acrocarpospora pleiomorpha NBRC 16267.</title>
        <authorList>
            <person name="Ichikawa N."/>
            <person name="Kimura A."/>
            <person name="Kitahashi Y."/>
            <person name="Komaki H."/>
            <person name="Oguchi A."/>
        </authorList>
    </citation>
    <scope>NUCLEOTIDE SEQUENCE [LARGE SCALE GENOMIC DNA]</scope>
    <source>
        <strain evidence="14 15">NBRC 16267</strain>
    </source>
</reference>
<organism evidence="14 15">
    <name type="scientific">Acrocarpospora pleiomorpha</name>
    <dbReference type="NCBI Taxonomy" id="90975"/>
    <lineage>
        <taxon>Bacteria</taxon>
        <taxon>Bacillati</taxon>
        <taxon>Actinomycetota</taxon>
        <taxon>Actinomycetes</taxon>
        <taxon>Streptosporangiales</taxon>
        <taxon>Streptosporangiaceae</taxon>
        <taxon>Acrocarpospora</taxon>
    </lineage>
</organism>
<name>A0A5M3XCL2_9ACTN</name>
<gene>
    <name evidence="14" type="primary">menG_1</name>
    <name evidence="14" type="ORF">Aple_001460</name>
</gene>
<dbReference type="GO" id="GO:0046872">
    <property type="term" value="F:metal ion binding"/>
    <property type="evidence" value="ECO:0007669"/>
    <property type="project" value="UniProtKB-KW"/>
</dbReference>
<keyword evidence="13" id="KW-0460">Magnesium</keyword>
<keyword evidence="15" id="KW-1185">Reference proteome</keyword>
<comment type="cofactor">
    <cofactor evidence="13">
        <name>Mg(2+)</name>
        <dbReference type="ChEBI" id="CHEBI:18420"/>
    </cofactor>
</comment>
<comment type="catalytic activity">
    <reaction evidence="12">
        <text>oxaloacetate + H(+) = pyruvate + CO2</text>
        <dbReference type="Rhea" id="RHEA:15641"/>
        <dbReference type="ChEBI" id="CHEBI:15361"/>
        <dbReference type="ChEBI" id="CHEBI:15378"/>
        <dbReference type="ChEBI" id="CHEBI:16452"/>
        <dbReference type="ChEBI" id="CHEBI:16526"/>
        <dbReference type="EC" id="4.1.1.112"/>
    </reaction>
</comment>
<dbReference type="EC" id="4.1.3.17" evidence="5"/>
<feature type="binding site" evidence="13">
    <location>
        <position position="122"/>
    </location>
    <ligand>
        <name>Mg(2+)</name>
        <dbReference type="ChEBI" id="CHEBI:18420"/>
    </ligand>
</feature>
<dbReference type="Pfam" id="PF03737">
    <property type="entry name" value="RraA-like"/>
    <property type="match status" value="1"/>
</dbReference>
<dbReference type="OrthoDB" id="943692at2"/>
<evidence type="ECO:0000256" key="5">
    <source>
        <dbReference type="ARBA" id="ARBA00012213"/>
    </source>
</evidence>
<dbReference type="GO" id="GO:0008948">
    <property type="term" value="F:oxaloacetate decarboxylase activity"/>
    <property type="evidence" value="ECO:0007669"/>
    <property type="project" value="UniProtKB-EC"/>
</dbReference>
<dbReference type="SUPFAM" id="SSF89562">
    <property type="entry name" value="RraA-like"/>
    <property type="match status" value="1"/>
</dbReference>
<dbReference type="NCBIfam" id="NF004850">
    <property type="entry name" value="PRK06201.1"/>
    <property type="match status" value="1"/>
</dbReference>
<evidence type="ECO:0000256" key="7">
    <source>
        <dbReference type="ARBA" id="ARBA00016549"/>
    </source>
</evidence>
<dbReference type="GO" id="GO:0008168">
    <property type="term" value="F:methyltransferase activity"/>
    <property type="evidence" value="ECO:0007669"/>
    <property type="project" value="UniProtKB-KW"/>
</dbReference>